<evidence type="ECO:0000313" key="14">
    <source>
        <dbReference type="EMBL" id="NWR41595.1"/>
    </source>
</evidence>
<dbReference type="GO" id="GO:0007018">
    <property type="term" value="P:microtubule-based movement"/>
    <property type="evidence" value="ECO:0007669"/>
    <property type="project" value="InterPro"/>
</dbReference>
<dbReference type="InterPro" id="IPR001752">
    <property type="entry name" value="Kinesin_motor_dom"/>
</dbReference>
<evidence type="ECO:0000313" key="15">
    <source>
        <dbReference type="Proteomes" id="UP000529728"/>
    </source>
</evidence>
<dbReference type="InterPro" id="IPR027417">
    <property type="entry name" value="P-loop_NTPase"/>
</dbReference>
<dbReference type="GO" id="GO:0008574">
    <property type="term" value="F:plus-end-directed microtubule motor activity"/>
    <property type="evidence" value="ECO:0007669"/>
    <property type="project" value="TreeGrafter"/>
</dbReference>
<dbReference type="GO" id="GO:0072686">
    <property type="term" value="C:mitotic spindle"/>
    <property type="evidence" value="ECO:0007669"/>
    <property type="project" value="TreeGrafter"/>
</dbReference>
<dbReference type="InterPro" id="IPR047149">
    <property type="entry name" value="KIF11-like"/>
</dbReference>
<dbReference type="GO" id="GO:0005524">
    <property type="term" value="F:ATP binding"/>
    <property type="evidence" value="ECO:0007669"/>
    <property type="project" value="UniProtKB-UniRule"/>
</dbReference>
<evidence type="ECO:0000256" key="11">
    <source>
        <dbReference type="RuleBase" id="RU000394"/>
    </source>
</evidence>
<feature type="coiled-coil region" evidence="12">
    <location>
        <begin position="477"/>
        <end position="507"/>
    </location>
</feature>
<dbReference type="EMBL" id="VWZN01001395">
    <property type="protein sequence ID" value="NWR41595.1"/>
    <property type="molecule type" value="Genomic_DNA"/>
</dbReference>
<dbReference type="InterPro" id="IPR019821">
    <property type="entry name" value="Kinesin_motor_CS"/>
</dbReference>
<keyword evidence="3" id="KW-0597">Phosphoprotein</keyword>
<organism evidence="14 15">
    <name type="scientific">Regulus satrapa</name>
    <name type="common">Golden-crowned kinglet</name>
    <dbReference type="NCBI Taxonomy" id="13245"/>
    <lineage>
        <taxon>Eukaryota</taxon>
        <taxon>Metazoa</taxon>
        <taxon>Chordata</taxon>
        <taxon>Craniata</taxon>
        <taxon>Vertebrata</taxon>
        <taxon>Euteleostomi</taxon>
        <taxon>Archelosauria</taxon>
        <taxon>Archosauria</taxon>
        <taxon>Dinosauria</taxon>
        <taxon>Saurischia</taxon>
        <taxon>Theropoda</taxon>
        <taxon>Coelurosauria</taxon>
        <taxon>Aves</taxon>
        <taxon>Neognathae</taxon>
        <taxon>Neoaves</taxon>
        <taxon>Telluraves</taxon>
        <taxon>Australaves</taxon>
        <taxon>Passeriformes</taxon>
        <taxon>Regulidae</taxon>
        <taxon>Regulus</taxon>
    </lineage>
</organism>
<dbReference type="Proteomes" id="UP000529728">
    <property type="component" value="Unassembled WGS sequence"/>
</dbReference>
<keyword evidence="6 10" id="KW-0067">ATP-binding</keyword>
<gene>
    <name evidence="14" type="primary">Kif20a_0</name>
    <name evidence="14" type="ORF">REGSAT_R05893</name>
</gene>
<dbReference type="InterPro" id="IPR036961">
    <property type="entry name" value="Kinesin_motor_dom_sf"/>
</dbReference>
<keyword evidence="4 11" id="KW-0493">Microtubule</keyword>
<feature type="non-terminal residue" evidence="14">
    <location>
        <position position="1"/>
    </location>
</feature>
<accession>A0A7K4X3P6</accession>
<evidence type="ECO:0000256" key="8">
    <source>
        <dbReference type="ARBA" id="ARBA00023175"/>
    </source>
</evidence>
<evidence type="ECO:0000256" key="4">
    <source>
        <dbReference type="ARBA" id="ARBA00022701"/>
    </source>
</evidence>
<sequence length="583" mass="66784">VYEPLKVFLRVRPFSVAELESHESQGCVTIEDAQTVILNAPKESSAMKNSERGIGHAVHRFTFSQVFGPETTQSEFFEGSMKDIVRAYVNGVNGLIFTYGVTNAGKTFTIQGTSKDLGILPRSLDVIFNHIRGRHYLKMNFKPCLSNDVKKLEDEQVKQEEALKTAILASLKETDLKCANELIFELFLCFGLAEKNFVPLDVHRTNMYQRTQACVWISFCEIYNEYVYDLLNIFSTSKTQRRRVLRICEDQGGNCYVKDLKWINVQSTEEACRLLKIGSKNRSFACTRMNEQSSRSHSIFSIRLLKLTDEHQPCVLGVSELSFCDLAGSERCNKTHVFGDRLKEAGNINNSLHILGKCIAALKQNKNPKMKPSYIPFRESKLTRLFQPFFCGKGKACMIVNINQHTSTYDETLHVMKFSAIARQVIQKILPKNFGYFSPKLIGGDGKPLMRFDANTSTDDFADSTETSTEEEVDITILSHEELLKAAEDLKEKLAAERQSKLLLEVKIRKEMAEAMFRQLLETEEAWSNRLEDMKDSYEEKLESKFEMYKEAIKKHAYMCAMEQIEDHYVPIEEFLAEQEKVE</sequence>
<keyword evidence="2" id="KW-0963">Cytoplasm</keyword>
<dbReference type="PANTHER" id="PTHR47970:SF29">
    <property type="entry name" value="KINESIN FAMILY MEMBER 20B"/>
    <property type="match status" value="1"/>
</dbReference>
<feature type="domain" description="Kinesin motor" evidence="13">
    <location>
        <begin position="4"/>
        <end position="425"/>
    </location>
</feature>
<dbReference type="PRINTS" id="PR00380">
    <property type="entry name" value="KINESINHEAVY"/>
</dbReference>
<dbReference type="PANTHER" id="PTHR47970">
    <property type="entry name" value="KINESIN-LIKE PROTEIN KIF11"/>
    <property type="match status" value="1"/>
</dbReference>
<dbReference type="GO" id="GO:0005634">
    <property type="term" value="C:nucleus"/>
    <property type="evidence" value="ECO:0007669"/>
    <property type="project" value="TreeGrafter"/>
</dbReference>
<dbReference type="CDD" id="cd01368">
    <property type="entry name" value="KISc_KIF23_like"/>
    <property type="match status" value="1"/>
</dbReference>
<comment type="caution">
    <text evidence="14">The sequence shown here is derived from an EMBL/GenBank/DDBJ whole genome shotgun (WGS) entry which is preliminary data.</text>
</comment>
<comment type="subcellular location">
    <subcellularLocation>
        <location evidence="1">Cytoplasm</location>
        <location evidence="1">Cytoskeleton</location>
        <location evidence="1">Spindle</location>
    </subcellularLocation>
</comment>
<feature type="binding site" evidence="10">
    <location>
        <begin position="100"/>
        <end position="107"/>
    </location>
    <ligand>
        <name>ATP</name>
        <dbReference type="ChEBI" id="CHEBI:30616"/>
    </ligand>
</feature>
<dbReference type="OrthoDB" id="2403182at2759"/>
<dbReference type="SMART" id="SM00129">
    <property type="entry name" value="KISc"/>
    <property type="match status" value="1"/>
</dbReference>
<keyword evidence="9" id="KW-0206">Cytoskeleton</keyword>
<evidence type="ECO:0000256" key="3">
    <source>
        <dbReference type="ARBA" id="ARBA00022553"/>
    </source>
</evidence>
<comment type="similarity">
    <text evidence="10 11">Belongs to the TRAFAC class myosin-kinesin ATPase superfamily. Kinesin family.</text>
</comment>
<reference evidence="14 15" key="1">
    <citation type="submission" date="2019-09" db="EMBL/GenBank/DDBJ databases">
        <title>Bird 10,000 Genomes (B10K) Project - Family phase.</title>
        <authorList>
            <person name="Zhang G."/>
        </authorList>
    </citation>
    <scope>NUCLEOTIDE SEQUENCE [LARGE SCALE GENOMIC DNA]</scope>
    <source>
        <strain evidence="14">B10K-DU-001-18</strain>
        <tissue evidence="14">Muscle</tissue>
    </source>
</reference>
<dbReference type="Pfam" id="PF00225">
    <property type="entry name" value="Kinesin"/>
    <property type="match status" value="1"/>
</dbReference>
<dbReference type="PROSITE" id="PS00411">
    <property type="entry name" value="KINESIN_MOTOR_1"/>
    <property type="match status" value="1"/>
</dbReference>
<protein>
    <recommendedName>
        <fullName evidence="11">Kinesin-like protein</fullName>
    </recommendedName>
</protein>
<evidence type="ECO:0000256" key="2">
    <source>
        <dbReference type="ARBA" id="ARBA00022490"/>
    </source>
</evidence>
<evidence type="ECO:0000256" key="12">
    <source>
        <dbReference type="SAM" id="Coils"/>
    </source>
</evidence>
<dbReference type="AlphaFoldDB" id="A0A7K4X3P6"/>
<dbReference type="Gene3D" id="3.40.850.10">
    <property type="entry name" value="Kinesin motor domain"/>
    <property type="match status" value="1"/>
</dbReference>
<dbReference type="SUPFAM" id="SSF52540">
    <property type="entry name" value="P-loop containing nucleoside triphosphate hydrolases"/>
    <property type="match status" value="1"/>
</dbReference>
<name>A0A7K4X3P6_REGSA</name>
<proteinExistence type="inferred from homology"/>
<evidence type="ECO:0000256" key="6">
    <source>
        <dbReference type="ARBA" id="ARBA00022840"/>
    </source>
</evidence>
<evidence type="ECO:0000256" key="7">
    <source>
        <dbReference type="ARBA" id="ARBA00023054"/>
    </source>
</evidence>
<dbReference type="PROSITE" id="PS50067">
    <property type="entry name" value="KINESIN_MOTOR_2"/>
    <property type="match status" value="1"/>
</dbReference>
<keyword evidence="15" id="KW-1185">Reference proteome</keyword>
<dbReference type="GO" id="GO:0005876">
    <property type="term" value="C:spindle microtubule"/>
    <property type="evidence" value="ECO:0007669"/>
    <property type="project" value="TreeGrafter"/>
</dbReference>
<evidence type="ECO:0000256" key="1">
    <source>
        <dbReference type="ARBA" id="ARBA00004186"/>
    </source>
</evidence>
<keyword evidence="7 12" id="KW-0175">Coiled coil</keyword>
<evidence type="ECO:0000256" key="5">
    <source>
        <dbReference type="ARBA" id="ARBA00022741"/>
    </source>
</evidence>
<feature type="non-terminal residue" evidence="14">
    <location>
        <position position="583"/>
    </location>
</feature>
<dbReference type="GO" id="GO:0008017">
    <property type="term" value="F:microtubule binding"/>
    <property type="evidence" value="ECO:0007669"/>
    <property type="project" value="InterPro"/>
</dbReference>
<evidence type="ECO:0000259" key="13">
    <source>
        <dbReference type="PROSITE" id="PS50067"/>
    </source>
</evidence>
<dbReference type="GO" id="GO:0051231">
    <property type="term" value="P:spindle elongation"/>
    <property type="evidence" value="ECO:0007669"/>
    <property type="project" value="TreeGrafter"/>
</dbReference>
<keyword evidence="8 10" id="KW-0505">Motor protein</keyword>
<evidence type="ECO:0000256" key="9">
    <source>
        <dbReference type="ARBA" id="ARBA00023212"/>
    </source>
</evidence>
<evidence type="ECO:0000256" key="10">
    <source>
        <dbReference type="PROSITE-ProRule" id="PRU00283"/>
    </source>
</evidence>
<keyword evidence="5 10" id="KW-0547">Nucleotide-binding</keyword>
<dbReference type="GO" id="GO:0090307">
    <property type="term" value="P:mitotic spindle assembly"/>
    <property type="evidence" value="ECO:0007669"/>
    <property type="project" value="TreeGrafter"/>
</dbReference>